<feature type="binding site" evidence="9">
    <location>
        <position position="212"/>
    </location>
    <ligand>
        <name>NADPH</name>
        <dbReference type="ChEBI" id="CHEBI:57783"/>
    </ligand>
</feature>
<dbReference type="Pfam" id="PF02670">
    <property type="entry name" value="DXP_reductoisom"/>
    <property type="match status" value="1"/>
</dbReference>
<dbReference type="Gene3D" id="1.10.1740.10">
    <property type="match status" value="1"/>
</dbReference>
<reference evidence="13" key="2">
    <citation type="journal article" date="2020" name="Microorganisms">
        <title>Osmotic Adaptation and Compatible Solute Biosynthesis of Phototrophic Bacteria as Revealed from Genome Analyses.</title>
        <authorList>
            <person name="Imhoff J.F."/>
            <person name="Rahn T."/>
            <person name="Kunzel S."/>
            <person name="Keller A."/>
            <person name="Neulinger S.C."/>
        </authorList>
    </citation>
    <scope>NUCLEOTIDE SEQUENCE</scope>
    <source>
        <strain evidence="13">DSM 9154</strain>
    </source>
</reference>
<evidence type="ECO:0000259" key="11">
    <source>
        <dbReference type="Pfam" id="PF08436"/>
    </source>
</evidence>
<feature type="binding site" evidence="9">
    <location>
        <position position="228"/>
    </location>
    <ligand>
        <name>Mn(2+)</name>
        <dbReference type="ChEBI" id="CHEBI:29035"/>
    </ligand>
</feature>
<feature type="binding site" evidence="9">
    <location>
        <position position="224"/>
    </location>
    <ligand>
        <name>1-deoxy-D-xylulose 5-phosphate</name>
        <dbReference type="ChEBI" id="CHEBI:57792"/>
    </ligand>
</feature>
<keyword evidence="7 9" id="KW-0414">Isoprene biosynthesis</keyword>
<feature type="binding site" evidence="9">
    <location>
        <position position="206"/>
    </location>
    <ligand>
        <name>1-deoxy-D-xylulose 5-phosphate</name>
        <dbReference type="ChEBI" id="CHEBI:57792"/>
    </ligand>
</feature>
<feature type="binding site" evidence="9">
    <location>
        <position position="133"/>
    </location>
    <ligand>
        <name>NADPH</name>
        <dbReference type="ChEBI" id="CHEBI:57783"/>
    </ligand>
</feature>
<dbReference type="InterPro" id="IPR036169">
    <property type="entry name" value="DXPR_C_sf"/>
</dbReference>
<dbReference type="SUPFAM" id="SSF51735">
    <property type="entry name" value="NAD(P)-binding Rossmann-fold domains"/>
    <property type="match status" value="1"/>
</dbReference>
<evidence type="ECO:0000313" key="14">
    <source>
        <dbReference type="Proteomes" id="UP000778970"/>
    </source>
</evidence>
<feature type="binding site" evidence="9">
    <location>
        <position position="21"/>
    </location>
    <ligand>
        <name>NADPH</name>
        <dbReference type="ChEBI" id="CHEBI:57783"/>
    </ligand>
</feature>
<comment type="pathway">
    <text evidence="1 9">Isoprenoid biosynthesis; isopentenyl diphosphate biosynthesis via DXP pathway; isopentenyl diphosphate from 1-deoxy-D-xylulose 5-phosphate: step 1/6.</text>
</comment>
<dbReference type="InterPro" id="IPR026877">
    <property type="entry name" value="DXPR_C"/>
</dbReference>
<accession>A0A934V0G0</accession>
<comment type="function">
    <text evidence="9">Catalyzes the NADPH-dependent rearrangement and reduction of 1-deoxy-D-xylulose-5-phosphate (DXP) to 2-C-methyl-D-erythritol 4-phosphate (MEP).</text>
</comment>
<evidence type="ECO:0000256" key="9">
    <source>
        <dbReference type="HAMAP-Rule" id="MF_00183"/>
    </source>
</evidence>
<dbReference type="GO" id="GO:0030604">
    <property type="term" value="F:1-deoxy-D-xylulose-5-phosphate reductoisomerase activity"/>
    <property type="evidence" value="ECO:0007669"/>
    <property type="project" value="UniProtKB-UniRule"/>
</dbReference>
<keyword evidence="3 9" id="KW-0479">Metal-binding</keyword>
<dbReference type="Pfam" id="PF08436">
    <property type="entry name" value="DXP_redisom_C"/>
    <property type="match status" value="1"/>
</dbReference>
<feature type="binding site" evidence="9">
    <location>
        <position position="225"/>
    </location>
    <ligand>
        <name>1-deoxy-D-xylulose 5-phosphate</name>
        <dbReference type="ChEBI" id="CHEBI:57792"/>
    </ligand>
</feature>
<sequence>MAGELFDDAAPRSVTVLGATGSIGGNTLDLIRRNPQAFDVEALTANTNVAALAEAARATNARLAVVGDERVYGDLQDALAGTGIEVAAGHQAIVEAAARPVDWTMAAMVGAAGLAPALAVIARGGTLALANKETLVCAGPLITAEVARHGATVLPVDSEHNAIFQVLDGARPETVDKLILTASGGPFRTTDPEALSAIRPEQAVAHPNWAMGAKVSVDSATMMNKGLELIEAYHLFQVPEDRLDVLIHPQSIVHSMVAYRDGSVLAQMGVPDMRTPIAHTLAWPMRMRTPVARLNLAEIGQLTFETPDSRRFPALTLARKALQTGGCAPTILNAANEVAVDAFLGGRIGFLDIPGTVESVLAEMPASQVTTIADVLEVDRDARAAASRITARRAG</sequence>
<comment type="cofactor">
    <cofactor evidence="9">
        <name>Mg(2+)</name>
        <dbReference type="ChEBI" id="CHEBI:18420"/>
    </cofactor>
    <cofactor evidence="9">
        <name>Mn(2+)</name>
        <dbReference type="ChEBI" id="CHEBI:29035"/>
    </cofactor>
</comment>
<dbReference type="SUPFAM" id="SSF69055">
    <property type="entry name" value="1-deoxy-D-xylulose-5-phosphate reductoisomerase, C-terminal domain"/>
    <property type="match status" value="1"/>
</dbReference>
<dbReference type="NCBIfam" id="NF009114">
    <property type="entry name" value="PRK12464.1"/>
    <property type="match status" value="1"/>
</dbReference>
<dbReference type="InterPro" id="IPR013512">
    <property type="entry name" value="DXP_reductoisomerase_N"/>
</dbReference>
<keyword evidence="4 9" id="KW-0521">NADP</keyword>
<feature type="binding site" evidence="9">
    <location>
        <position position="22"/>
    </location>
    <ligand>
        <name>NADPH</name>
        <dbReference type="ChEBI" id="CHEBI:57783"/>
    </ligand>
</feature>
<keyword evidence="14" id="KW-1185">Reference proteome</keyword>
<dbReference type="EMBL" id="NRRE01000026">
    <property type="protein sequence ID" value="MBK1697813.1"/>
    <property type="molecule type" value="Genomic_DNA"/>
</dbReference>
<evidence type="ECO:0000256" key="6">
    <source>
        <dbReference type="ARBA" id="ARBA00023211"/>
    </source>
</evidence>
<keyword evidence="5 9" id="KW-0560">Oxidoreductase</keyword>
<dbReference type="InterPro" id="IPR036291">
    <property type="entry name" value="NAD(P)-bd_dom_sf"/>
</dbReference>
<keyword evidence="6 9" id="KW-0464">Manganese</keyword>
<evidence type="ECO:0000256" key="4">
    <source>
        <dbReference type="ARBA" id="ARBA00022857"/>
    </source>
</evidence>
<dbReference type="InterPro" id="IPR003821">
    <property type="entry name" value="DXP_reductoisomerase"/>
</dbReference>
<dbReference type="GO" id="GO:0051484">
    <property type="term" value="P:isopentenyl diphosphate biosynthetic process, methylerythritol 4-phosphate pathway involved in terpenoid biosynthetic process"/>
    <property type="evidence" value="ECO:0007669"/>
    <property type="project" value="UniProtKB-ARBA"/>
</dbReference>
<keyword evidence="9" id="KW-0460">Magnesium</keyword>
<evidence type="ECO:0000256" key="3">
    <source>
        <dbReference type="ARBA" id="ARBA00022723"/>
    </source>
</evidence>
<feature type="binding site" evidence="9">
    <location>
        <position position="20"/>
    </location>
    <ligand>
        <name>NADPH</name>
        <dbReference type="ChEBI" id="CHEBI:57783"/>
    </ligand>
</feature>
<feature type="binding site" evidence="9">
    <location>
        <position position="159"/>
    </location>
    <ligand>
        <name>Mn(2+)</name>
        <dbReference type="ChEBI" id="CHEBI:29035"/>
    </ligand>
</feature>
<dbReference type="SUPFAM" id="SSF55347">
    <property type="entry name" value="Glyceraldehyde-3-phosphate dehydrogenase-like, C-terminal domain"/>
    <property type="match status" value="1"/>
</dbReference>
<dbReference type="PIRSF" id="PIRSF006205">
    <property type="entry name" value="Dxp_reductismrs"/>
    <property type="match status" value="1"/>
</dbReference>
<evidence type="ECO:0000313" key="13">
    <source>
        <dbReference type="EMBL" id="MBK1697813.1"/>
    </source>
</evidence>
<dbReference type="HAMAP" id="MF_00183">
    <property type="entry name" value="DXP_reductoisom"/>
    <property type="match status" value="1"/>
</dbReference>
<evidence type="ECO:0000256" key="8">
    <source>
        <dbReference type="ARBA" id="ARBA00048543"/>
    </source>
</evidence>
<comment type="caution">
    <text evidence="9">Lacks conserved residue(s) required for the propagation of feature annotation.</text>
</comment>
<reference evidence="13" key="1">
    <citation type="submission" date="2017-08" db="EMBL/GenBank/DDBJ databases">
        <authorList>
            <person name="Imhoff J.F."/>
            <person name="Rahn T."/>
            <person name="Kuenzel S."/>
            <person name="Neulinger S.C."/>
        </authorList>
    </citation>
    <scope>NUCLEOTIDE SEQUENCE</scope>
    <source>
        <strain evidence="13">DSM 9154</strain>
    </source>
</reference>
<dbReference type="AlphaFoldDB" id="A0A934V0G0"/>
<dbReference type="NCBIfam" id="TIGR00243">
    <property type="entry name" value="Dxr"/>
    <property type="match status" value="1"/>
</dbReference>
<feature type="binding site" evidence="9">
    <location>
        <position position="158"/>
    </location>
    <ligand>
        <name>1-deoxy-D-xylulose 5-phosphate</name>
        <dbReference type="ChEBI" id="CHEBI:57792"/>
    </ligand>
</feature>
<proteinExistence type="inferred from homology"/>
<dbReference type="Proteomes" id="UP000778970">
    <property type="component" value="Unassembled WGS sequence"/>
</dbReference>
<feature type="binding site" evidence="9">
    <location>
        <position position="157"/>
    </location>
    <ligand>
        <name>Mn(2+)</name>
        <dbReference type="ChEBI" id="CHEBI:29035"/>
    </ligand>
</feature>
<protein>
    <recommendedName>
        <fullName evidence="9">1-deoxy-D-xylulose 5-phosphate reductoisomerase</fullName>
        <shortName evidence="9">DXP reductoisomerase</shortName>
        <ecNumber evidence="9">1.1.1.267</ecNumber>
    </recommendedName>
    <alternativeName>
        <fullName evidence="9">1-deoxyxylulose-5-phosphate reductoisomerase</fullName>
    </alternativeName>
    <alternativeName>
        <fullName evidence="9">2-C-methyl-D-erythritol 4-phosphate synthase</fullName>
    </alternativeName>
</protein>
<gene>
    <name evidence="9" type="primary">dxr</name>
    <name evidence="13" type="ORF">CKO21_11235</name>
</gene>
<dbReference type="PANTHER" id="PTHR30525">
    <property type="entry name" value="1-DEOXY-D-XYLULOSE 5-PHOSPHATE REDUCTOISOMERASE"/>
    <property type="match status" value="1"/>
</dbReference>
<evidence type="ECO:0000256" key="1">
    <source>
        <dbReference type="ARBA" id="ARBA00005094"/>
    </source>
</evidence>
<feature type="binding site" evidence="9">
    <location>
        <position position="183"/>
    </location>
    <ligand>
        <name>1-deoxy-D-xylulose 5-phosphate</name>
        <dbReference type="ChEBI" id="CHEBI:57792"/>
    </ligand>
</feature>
<feature type="domain" description="DXP reductoisomerase C-terminal" evidence="12">
    <location>
        <begin position="268"/>
        <end position="384"/>
    </location>
</feature>
<feature type="domain" description="1-deoxy-D-xylulose 5-phosphate reductoisomerase N-terminal" evidence="10">
    <location>
        <begin position="14"/>
        <end position="139"/>
    </location>
</feature>
<dbReference type="InterPro" id="IPR013644">
    <property type="entry name" value="DXP_reductoisomerase_C"/>
</dbReference>
<feature type="binding site" evidence="9">
    <location>
        <position position="219"/>
    </location>
    <ligand>
        <name>1-deoxy-D-xylulose 5-phosphate</name>
        <dbReference type="ChEBI" id="CHEBI:57792"/>
    </ligand>
</feature>
<dbReference type="RefSeq" id="WP_027288987.1">
    <property type="nucleotide sequence ID" value="NZ_NRRE01000026.1"/>
</dbReference>
<feature type="binding site" evidence="9">
    <location>
        <position position="48"/>
    </location>
    <ligand>
        <name>NADPH</name>
        <dbReference type="ChEBI" id="CHEBI:57783"/>
    </ligand>
</feature>
<dbReference type="PANTHER" id="PTHR30525:SF0">
    <property type="entry name" value="1-DEOXY-D-XYLULOSE 5-PHOSPHATE REDUCTOISOMERASE, CHLOROPLASTIC"/>
    <property type="match status" value="1"/>
</dbReference>
<feature type="binding site" evidence="9">
    <location>
        <position position="132"/>
    </location>
    <ligand>
        <name>1-deoxy-D-xylulose 5-phosphate</name>
        <dbReference type="ChEBI" id="CHEBI:57792"/>
    </ligand>
</feature>
<comment type="catalytic activity">
    <reaction evidence="8">
        <text>2-C-methyl-D-erythritol 4-phosphate + NADP(+) = 1-deoxy-D-xylulose 5-phosphate + NADPH + H(+)</text>
        <dbReference type="Rhea" id="RHEA:13717"/>
        <dbReference type="ChEBI" id="CHEBI:15378"/>
        <dbReference type="ChEBI" id="CHEBI:57783"/>
        <dbReference type="ChEBI" id="CHEBI:57792"/>
        <dbReference type="ChEBI" id="CHEBI:58262"/>
        <dbReference type="ChEBI" id="CHEBI:58349"/>
        <dbReference type="EC" id="1.1.1.267"/>
    </reaction>
    <physiologicalReaction direction="right-to-left" evidence="8">
        <dbReference type="Rhea" id="RHEA:13719"/>
    </physiologicalReaction>
</comment>
<dbReference type="GO" id="GO:0030145">
    <property type="term" value="F:manganese ion binding"/>
    <property type="evidence" value="ECO:0007669"/>
    <property type="project" value="TreeGrafter"/>
</dbReference>
<dbReference type="GO" id="GO:0070402">
    <property type="term" value="F:NADPH binding"/>
    <property type="evidence" value="ECO:0007669"/>
    <property type="project" value="InterPro"/>
</dbReference>
<name>A0A934V0G0_9PROT</name>
<organism evidence="13 14">
    <name type="scientific">Rhodovibrio salinarum</name>
    <dbReference type="NCBI Taxonomy" id="1087"/>
    <lineage>
        <taxon>Bacteria</taxon>
        <taxon>Pseudomonadati</taxon>
        <taxon>Pseudomonadota</taxon>
        <taxon>Alphaproteobacteria</taxon>
        <taxon>Rhodospirillales</taxon>
        <taxon>Rhodovibrionaceae</taxon>
        <taxon>Rhodovibrio</taxon>
    </lineage>
</organism>
<evidence type="ECO:0000259" key="12">
    <source>
        <dbReference type="Pfam" id="PF13288"/>
    </source>
</evidence>
<evidence type="ECO:0000256" key="2">
    <source>
        <dbReference type="ARBA" id="ARBA00006825"/>
    </source>
</evidence>
<evidence type="ECO:0000256" key="7">
    <source>
        <dbReference type="ARBA" id="ARBA00023229"/>
    </source>
</evidence>
<feature type="binding site" evidence="9">
    <location>
        <position position="131"/>
    </location>
    <ligand>
        <name>NADPH</name>
        <dbReference type="ChEBI" id="CHEBI:57783"/>
    </ligand>
</feature>
<dbReference type="FunFam" id="3.40.50.720:FF:000045">
    <property type="entry name" value="1-deoxy-D-xylulose 5-phosphate reductoisomerase"/>
    <property type="match status" value="1"/>
</dbReference>
<dbReference type="Gene3D" id="3.40.50.720">
    <property type="entry name" value="NAD(P)-binding Rossmann-like Domain"/>
    <property type="match status" value="1"/>
</dbReference>
<comment type="caution">
    <text evidence="13">The sequence shown here is derived from an EMBL/GenBank/DDBJ whole genome shotgun (WGS) entry which is preliminary data.</text>
</comment>
<comment type="similarity">
    <text evidence="2 9">Belongs to the DXR family.</text>
</comment>
<evidence type="ECO:0000256" key="5">
    <source>
        <dbReference type="ARBA" id="ARBA00023002"/>
    </source>
</evidence>
<feature type="binding site" evidence="9">
    <location>
        <position position="159"/>
    </location>
    <ligand>
        <name>1-deoxy-D-xylulose 5-phosphate</name>
        <dbReference type="ChEBI" id="CHEBI:57792"/>
    </ligand>
</feature>
<dbReference type="EC" id="1.1.1.267" evidence="9"/>
<feature type="binding site" evidence="9">
    <location>
        <position position="228"/>
    </location>
    <ligand>
        <name>1-deoxy-D-xylulose 5-phosphate</name>
        <dbReference type="ChEBI" id="CHEBI:57792"/>
    </ligand>
</feature>
<dbReference type="Pfam" id="PF13288">
    <property type="entry name" value="DXPR_C"/>
    <property type="match status" value="1"/>
</dbReference>
<evidence type="ECO:0000259" key="10">
    <source>
        <dbReference type="Pfam" id="PF02670"/>
    </source>
</evidence>
<feature type="domain" description="1-deoxy-D-xylulose 5-phosphate reductoisomerase C-terminal" evidence="11">
    <location>
        <begin position="153"/>
        <end position="236"/>
    </location>
</feature>
<feature type="binding site" evidence="9">
    <location>
        <position position="23"/>
    </location>
    <ligand>
        <name>NADPH</name>
        <dbReference type="ChEBI" id="CHEBI:57783"/>
    </ligand>
</feature>